<evidence type="ECO:0008006" key="5">
    <source>
        <dbReference type="Google" id="ProtNLM"/>
    </source>
</evidence>
<reference evidence="3 4" key="1">
    <citation type="submission" date="2020-06" db="EMBL/GenBank/DDBJ databases">
        <title>Description of novel acetic acid bacteria.</title>
        <authorList>
            <person name="Sombolestani A."/>
        </authorList>
    </citation>
    <scope>NUCLEOTIDE SEQUENCE [LARGE SCALE GENOMIC DNA]</scope>
    <source>
        <strain evidence="3 4">LMG 27010</strain>
    </source>
</reference>
<feature type="non-terminal residue" evidence="3">
    <location>
        <position position="206"/>
    </location>
</feature>
<accession>A0A850PCN6</accession>
<evidence type="ECO:0000256" key="1">
    <source>
        <dbReference type="ARBA" id="ARBA00023125"/>
    </source>
</evidence>
<name>A0A850PCN6_9PROT</name>
<dbReference type="InterPro" id="IPR010998">
    <property type="entry name" value="Integrase_recombinase_N"/>
</dbReference>
<dbReference type="GO" id="GO:0003677">
    <property type="term" value="F:DNA binding"/>
    <property type="evidence" value="ECO:0007669"/>
    <property type="project" value="UniProtKB-KW"/>
</dbReference>
<comment type="caution">
    <text evidence="3">The sequence shown here is derived from an EMBL/GenBank/DDBJ whole genome shotgun (WGS) entry which is preliminary data.</text>
</comment>
<organism evidence="3 4">
    <name type="scientific">Ameyamaea chiangmaiensis</name>
    <dbReference type="NCBI Taxonomy" id="442969"/>
    <lineage>
        <taxon>Bacteria</taxon>
        <taxon>Pseudomonadati</taxon>
        <taxon>Pseudomonadota</taxon>
        <taxon>Alphaproteobacteria</taxon>
        <taxon>Acetobacterales</taxon>
        <taxon>Acetobacteraceae</taxon>
        <taxon>Ameyamaea</taxon>
    </lineage>
</organism>
<keyword evidence="4" id="KW-1185">Reference proteome</keyword>
<keyword evidence="1" id="KW-0238">DNA-binding</keyword>
<gene>
    <name evidence="3" type="ORF">HUK82_17060</name>
</gene>
<evidence type="ECO:0000256" key="2">
    <source>
        <dbReference type="SAM" id="MobiDB-lite"/>
    </source>
</evidence>
<feature type="region of interest" description="Disordered" evidence="2">
    <location>
        <begin position="39"/>
        <end position="62"/>
    </location>
</feature>
<evidence type="ECO:0000313" key="4">
    <source>
        <dbReference type="Proteomes" id="UP000585665"/>
    </source>
</evidence>
<sequence>LRAEVDAKLAAIGLPPLHGTWCPDWMTEERLVADALETRTRITDASDEPEGYEEDGRTQESPRDHIRMGLEAFLDDRAEELERAGQDGQSYRARYREIALGEVTPIGRLFERWKRDIGTTIKAQTLRGHDLSFRLLGEFLSPEPQERTSSPDPAALIASLNVEHITRRVAGGFPEWLAQDRGLSAKTIQSRISPLKTFWDWLERKG</sequence>
<evidence type="ECO:0000313" key="3">
    <source>
        <dbReference type="EMBL" id="NVN42257.1"/>
    </source>
</evidence>
<protein>
    <recommendedName>
        <fullName evidence="5">Core-binding (CB) domain-containing protein</fullName>
    </recommendedName>
</protein>
<dbReference type="EMBL" id="JABXXR010000362">
    <property type="protein sequence ID" value="NVN42257.1"/>
    <property type="molecule type" value="Genomic_DNA"/>
</dbReference>
<feature type="non-terminal residue" evidence="3">
    <location>
        <position position="1"/>
    </location>
</feature>
<proteinExistence type="predicted"/>
<dbReference type="Proteomes" id="UP000585665">
    <property type="component" value="Unassembled WGS sequence"/>
</dbReference>
<dbReference type="AlphaFoldDB" id="A0A850PCN6"/>
<dbReference type="Gene3D" id="1.10.150.130">
    <property type="match status" value="1"/>
</dbReference>